<evidence type="ECO:0000313" key="2">
    <source>
        <dbReference type="EMBL" id="WAT94325.1"/>
    </source>
</evidence>
<feature type="transmembrane region" description="Helical" evidence="1">
    <location>
        <begin position="20"/>
        <end position="39"/>
    </location>
</feature>
<accession>A0A9E9KTN1</accession>
<dbReference type="AlphaFoldDB" id="A0A9E9KTN1"/>
<proteinExistence type="predicted"/>
<name>A0A9E9KTN1_9ESCH</name>
<evidence type="ECO:0000256" key="1">
    <source>
        <dbReference type="SAM" id="Phobius"/>
    </source>
</evidence>
<keyword evidence="2" id="KW-0614">Plasmid</keyword>
<geneLocation type="plasmid" evidence="2">
    <name>pJ14577</name>
</geneLocation>
<protein>
    <submittedName>
        <fullName evidence="2">Uncharacterized protein</fullName>
    </submittedName>
</protein>
<organism evidence="2">
    <name type="scientific">Escherichia sp. J-18004577</name>
    <dbReference type="NCBI Taxonomy" id="2996464"/>
    <lineage>
        <taxon>Bacteria</taxon>
        <taxon>Pseudomonadati</taxon>
        <taxon>Pseudomonadota</taxon>
        <taxon>Gammaproteobacteria</taxon>
        <taxon>Enterobacterales</taxon>
        <taxon>Enterobacteriaceae</taxon>
        <taxon>Escherichia</taxon>
    </lineage>
</organism>
<keyword evidence="1" id="KW-0812">Transmembrane</keyword>
<keyword evidence="1" id="KW-0472">Membrane</keyword>
<dbReference type="EMBL" id="CP114206">
    <property type="protein sequence ID" value="WAT94325.1"/>
    <property type="molecule type" value="Genomic_DNA"/>
</dbReference>
<reference evidence="2" key="1">
    <citation type="submission" date="2022-11" db="EMBL/GenBank/DDBJ databases">
        <authorList>
            <person name="Hao Y."/>
        </authorList>
    </citation>
    <scope>NUCLEOTIDE SEQUENCE</scope>
    <source>
        <strain evidence="2">J-18004577</strain>
        <plasmid evidence="2">pJ14577</plasmid>
    </source>
</reference>
<gene>
    <name evidence="2" type="ORF">OS905_00135</name>
</gene>
<keyword evidence="1" id="KW-1133">Transmembrane helix</keyword>
<sequence>MAIAAIVPAFIAFFLPDVSLVWQIGIWIVSMIVCSFVWVKVSKKTYPDQTIEDSIVGQIGILSRGCSRETCGVLILQKPVEGLTEWKCFSDEELKTSTRVVVSQKVNPGVVHVTPSKTSFL</sequence>
<dbReference type="RefSeq" id="WP_269154587.1">
    <property type="nucleotide sequence ID" value="NZ_CP114206.1"/>
</dbReference>